<evidence type="ECO:0000313" key="3">
    <source>
        <dbReference type="Proteomes" id="UP000068164"/>
    </source>
</evidence>
<comment type="caution">
    <text evidence="2">The sequence shown here is derived from an EMBL/GenBank/DDBJ whole genome shotgun (WGS) entry which is preliminary data.</text>
</comment>
<dbReference type="InterPro" id="IPR011008">
    <property type="entry name" value="Dimeric_a/b-barrel"/>
</dbReference>
<evidence type="ECO:0000313" key="2">
    <source>
        <dbReference type="EMBL" id="KWV51555.1"/>
    </source>
</evidence>
<dbReference type="InterPro" id="IPR050744">
    <property type="entry name" value="AI-2_Isomerase_LsrG"/>
</dbReference>
<keyword evidence="3" id="KW-1185">Reference proteome</keyword>
<dbReference type="OrthoDB" id="287932at2"/>
<dbReference type="EMBL" id="LNCD01000078">
    <property type="protein sequence ID" value="KWV51555.1"/>
    <property type="molecule type" value="Genomic_DNA"/>
</dbReference>
<gene>
    <name evidence="2" type="ORF">AS026_05705</name>
</gene>
<protein>
    <recommendedName>
        <fullName evidence="1">ABM domain-containing protein</fullName>
    </recommendedName>
</protein>
<dbReference type="AlphaFoldDB" id="A0A109JMD3"/>
<dbReference type="SUPFAM" id="SSF54909">
    <property type="entry name" value="Dimeric alpha+beta barrel"/>
    <property type="match status" value="1"/>
</dbReference>
<dbReference type="Proteomes" id="UP000068164">
    <property type="component" value="Unassembled WGS sequence"/>
</dbReference>
<evidence type="ECO:0000259" key="1">
    <source>
        <dbReference type="PROSITE" id="PS51725"/>
    </source>
</evidence>
<dbReference type="PROSITE" id="PS51725">
    <property type="entry name" value="ABM"/>
    <property type="match status" value="1"/>
</dbReference>
<feature type="domain" description="ABM" evidence="1">
    <location>
        <begin position="2"/>
        <end position="91"/>
    </location>
</feature>
<dbReference type="PANTHER" id="PTHR33336">
    <property type="entry name" value="QUINOL MONOOXYGENASE YGIN-RELATED"/>
    <property type="match status" value="1"/>
</dbReference>
<proteinExistence type="predicted"/>
<dbReference type="RefSeq" id="WP_025660085.1">
    <property type="nucleotide sequence ID" value="NZ_LNCD01000078.1"/>
</dbReference>
<dbReference type="InterPro" id="IPR007138">
    <property type="entry name" value="ABM_dom"/>
</dbReference>
<organism evidence="2 3">
    <name type="scientific">Rhizobium altiplani</name>
    <dbReference type="NCBI Taxonomy" id="1864509"/>
    <lineage>
        <taxon>Bacteria</taxon>
        <taxon>Pseudomonadati</taxon>
        <taxon>Pseudomonadota</taxon>
        <taxon>Alphaproteobacteria</taxon>
        <taxon>Hyphomicrobiales</taxon>
        <taxon>Rhizobiaceae</taxon>
        <taxon>Rhizobium/Agrobacterium group</taxon>
        <taxon>Rhizobium</taxon>
    </lineage>
</organism>
<dbReference type="GO" id="GO:0003824">
    <property type="term" value="F:catalytic activity"/>
    <property type="evidence" value="ECO:0007669"/>
    <property type="project" value="TreeGrafter"/>
</dbReference>
<dbReference type="Gene3D" id="3.30.70.100">
    <property type="match status" value="1"/>
</dbReference>
<dbReference type="PANTHER" id="PTHR33336:SF3">
    <property type="entry name" value="ABM DOMAIN-CONTAINING PROTEIN"/>
    <property type="match status" value="1"/>
</dbReference>
<dbReference type="Pfam" id="PF03992">
    <property type="entry name" value="ABM"/>
    <property type="match status" value="1"/>
</dbReference>
<accession>A0A109JMD3</accession>
<name>A0A109JMD3_9HYPH</name>
<sequence length="112" mass="12877">MKLITGWLTCKQGMREAFLAAMEPHVVSTRAEPGCVFFECHRHKDEDDVVVLIEGFRDAEAHEFHRRTPHMIAMQADVRRLLARLSLIETVSDEVARYDLDFIANPPGPYRP</sequence>
<reference evidence="2 3" key="1">
    <citation type="submission" date="2015-11" db="EMBL/GenBank/DDBJ databases">
        <title>Draft Genome Sequence of the Strain BR 10423 (Rhizobium sp.) isolated from nodules of Mimosa pudica.</title>
        <authorList>
            <person name="Barauna A.C."/>
            <person name="Zilli J.E."/>
            <person name="Simoes-Araujo J.L."/>
            <person name="Reis V.M."/>
            <person name="James E.K."/>
            <person name="Reis F.B.Jr."/>
            <person name="Rouws L.F."/>
            <person name="Passos S.R."/>
            <person name="Gois S.R."/>
        </authorList>
    </citation>
    <scope>NUCLEOTIDE SEQUENCE [LARGE SCALE GENOMIC DNA]</scope>
    <source>
        <strain evidence="2 3">BR10423</strain>
    </source>
</reference>